<dbReference type="InParanoid" id="A0A1S0TUV0"/>
<dbReference type="RefSeq" id="XP_003143462.1">
    <property type="nucleotide sequence ID" value="XM_003143414.1"/>
</dbReference>
<name>A0A1S0TUV0_LOALO</name>
<accession>A0A1S0TUV0</accession>
<dbReference type="AlphaFoldDB" id="A0A1S0TUV0"/>
<protein>
    <submittedName>
        <fullName evidence="2">Uncharacterized protein</fullName>
    </submittedName>
</protein>
<organism evidence="2">
    <name type="scientific">Loa loa</name>
    <name type="common">Eye worm</name>
    <name type="synonym">Filaria loa</name>
    <dbReference type="NCBI Taxonomy" id="7209"/>
    <lineage>
        <taxon>Eukaryota</taxon>
        <taxon>Metazoa</taxon>
        <taxon>Ecdysozoa</taxon>
        <taxon>Nematoda</taxon>
        <taxon>Chromadorea</taxon>
        <taxon>Rhabditida</taxon>
        <taxon>Spirurina</taxon>
        <taxon>Spiruromorpha</taxon>
        <taxon>Filarioidea</taxon>
        <taxon>Onchocercidae</taxon>
        <taxon>Loa</taxon>
    </lineage>
</organism>
<dbReference type="GeneID" id="9945305"/>
<gene>
    <name evidence="2" type="ORF">LOAG_07882</name>
</gene>
<feature type="region of interest" description="Disordered" evidence="1">
    <location>
        <begin position="1"/>
        <end position="21"/>
    </location>
</feature>
<sequence>MCASTQMSSFLSSKTDLSGDNPKSFTTKLLAFALICHTPFRLSPPTADKPCRRNSRLLIYERHSGTSEYYLKISQLTLLRENDPSQLRRNNPKHTEVFSGASI</sequence>
<dbReference type="KEGG" id="loa:LOAG_07882"/>
<evidence type="ECO:0000256" key="1">
    <source>
        <dbReference type="SAM" id="MobiDB-lite"/>
    </source>
</evidence>
<dbReference type="CTD" id="9945305"/>
<proteinExistence type="predicted"/>
<evidence type="ECO:0000313" key="2">
    <source>
        <dbReference type="EMBL" id="EFO20610.1"/>
    </source>
</evidence>
<reference evidence="2" key="1">
    <citation type="submission" date="2012-04" db="EMBL/GenBank/DDBJ databases">
        <title>The Genome Sequence of Loa loa.</title>
        <authorList>
            <consortium name="The Broad Institute Genome Sequencing Platform"/>
            <consortium name="Broad Institute Genome Sequencing Center for Infectious Disease"/>
            <person name="Nutman T.B."/>
            <person name="Fink D.L."/>
            <person name="Russ C."/>
            <person name="Young S."/>
            <person name="Zeng Q."/>
            <person name="Gargeya S."/>
            <person name="Alvarado L."/>
            <person name="Berlin A."/>
            <person name="Chapman S.B."/>
            <person name="Chen Z."/>
            <person name="Freedman E."/>
            <person name="Gellesch M."/>
            <person name="Goldberg J."/>
            <person name="Griggs A."/>
            <person name="Gujja S."/>
            <person name="Heilman E.R."/>
            <person name="Heiman D."/>
            <person name="Howarth C."/>
            <person name="Mehta T."/>
            <person name="Neiman D."/>
            <person name="Pearson M."/>
            <person name="Roberts A."/>
            <person name="Saif S."/>
            <person name="Shea T."/>
            <person name="Shenoy N."/>
            <person name="Sisk P."/>
            <person name="Stolte C."/>
            <person name="Sykes S."/>
            <person name="White J."/>
            <person name="Yandava C."/>
            <person name="Haas B."/>
            <person name="Henn M.R."/>
            <person name="Nusbaum C."/>
            <person name="Birren B."/>
        </authorList>
    </citation>
    <scope>NUCLEOTIDE SEQUENCE [LARGE SCALE GENOMIC DNA]</scope>
</reference>
<dbReference type="EMBL" id="JH712715">
    <property type="protein sequence ID" value="EFO20610.1"/>
    <property type="molecule type" value="Genomic_DNA"/>
</dbReference>